<evidence type="ECO:0000313" key="5">
    <source>
        <dbReference type="EMBL" id="MFD0898124.1"/>
    </source>
</evidence>
<reference evidence="6" key="1">
    <citation type="journal article" date="2019" name="Int. J. Syst. Evol. Microbiol.">
        <title>The Global Catalogue of Microorganisms (GCM) 10K type strain sequencing project: providing services to taxonomists for standard genome sequencing and annotation.</title>
        <authorList>
            <consortium name="The Broad Institute Genomics Platform"/>
            <consortium name="The Broad Institute Genome Sequencing Center for Infectious Disease"/>
            <person name="Wu L."/>
            <person name="Ma J."/>
        </authorList>
    </citation>
    <scope>NUCLEOTIDE SEQUENCE [LARGE SCALE GENOMIC DNA]</scope>
    <source>
        <strain evidence="6">CCM 8925</strain>
    </source>
</reference>
<dbReference type="InterPro" id="IPR001375">
    <property type="entry name" value="Peptidase_S9_cat"/>
</dbReference>
<dbReference type="Gene3D" id="3.40.50.1820">
    <property type="entry name" value="alpha/beta hydrolase"/>
    <property type="match status" value="1"/>
</dbReference>
<dbReference type="EMBL" id="JBHTIO010000044">
    <property type="protein sequence ID" value="MFD0898124.1"/>
    <property type="molecule type" value="Genomic_DNA"/>
</dbReference>
<proteinExistence type="predicted"/>
<feature type="chain" id="PRO_5047541053" evidence="3">
    <location>
        <begin position="21"/>
        <end position="334"/>
    </location>
</feature>
<comment type="caution">
    <text evidence="5">The sequence shown here is derived from an EMBL/GenBank/DDBJ whole genome shotgun (WGS) entry which is preliminary data.</text>
</comment>
<feature type="region of interest" description="Disordered" evidence="2">
    <location>
        <begin position="25"/>
        <end position="56"/>
    </location>
</feature>
<evidence type="ECO:0000313" key="6">
    <source>
        <dbReference type="Proteomes" id="UP001597104"/>
    </source>
</evidence>
<gene>
    <name evidence="5" type="ORF">ACFQZ7_10355</name>
</gene>
<name>A0ABW3EH06_9LACO</name>
<dbReference type="SUPFAM" id="SSF53474">
    <property type="entry name" value="alpha/beta-Hydrolases"/>
    <property type="match status" value="1"/>
</dbReference>
<dbReference type="Pfam" id="PF00326">
    <property type="entry name" value="Peptidase_S9"/>
    <property type="match status" value="1"/>
</dbReference>
<dbReference type="Proteomes" id="UP001597104">
    <property type="component" value="Unassembled WGS sequence"/>
</dbReference>
<keyword evidence="1 3" id="KW-0732">Signal</keyword>
<evidence type="ECO:0000259" key="4">
    <source>
        <dbReference type="Pfam" id="PF00326"/>
    </source>
</evidence>
<accession>A0ABW3EH06</accession>
<evidence type="ECO:0000256" key="3">
    <source>
        <dbReference type="SAM" id="SignalP"/>
    </source>
</evidence>
<keyword evidence="6" id="KW-1185">Reference proteome</keyword>
<dbReference type="PROSITE" id="PS51257">
    <property type="entry name" value="PROKAR_LIPOPROTEIN"/>
    <property type="match status" value="1"/>
</dbReference>
<dbReference type="RefSeq" id="WP_171001796.1">
    <property type="nucleotide sequence ID" value="NZ_BJDN01000001.1"/>
</dbReference>
<dbReference type="InterPro" id="IPR050955">
    <property type="entry name" value="Plant_Biomass_Hydrol_Est"/>
</dbReference>
<evidence type="ECO:0000256" key="1">
    <source>
        <dbReference type="ARBA" id="ARBA00022729"/>
    </source>
</evidence>
<dbReference type="PANTHER" id="PTHR43037">
    <property type="entry name" value="UNNAMED PRODUCT-RELATED"/>
    <property type="match status" value="1"/>
</dbReference>
<sequence>MKRHLLTSVTAALFLMVTLAACSTNNSANKSSSSSSTATSKASSSSSFKKTNTDDAKTDPALTSVLAETESKFKQLSFKDSKTGVTLQYNLYVPANYTSKKSYPMVSFIHDDSVTGQSVKTGLTQGYGGTIWATATEQAKHASFVLVPVFSTSTIAGGMGQSGSAVVKAQVQTYLDLVKTLENKYSIDKDRLYGTGQSMGGMTMFYLNSHYPNLFAATLYVSSQWDVKQLAALKKQKFFYIVSGGDSTASAGQTNLLTYLKQNKVAYTHTTLSASASTATKNTAVNKLLAQKAAANFITWDATLASGQTLDHNTSFDYGYTIPAVRDWLFNQHK</sequence>
<protein>
    <submittedName>
        <fullName evidence="5">Prolyl oligopeptidase family serine peptidase</fullName>
    </submittedName>
</protein>
<feature type="compositionally biased region" description="Low complexity" evidence="2">
    <location>
        <begin position="25"/>
        <end position="50"/>
    </location>
</feature>
<feature type="domain" description="Peptidase S9 prolyl oligopeptidase catalytic" evidence="4">
    <location>
        <begin position="171"/>
        <end position="232"/>
    </location>
</feature>
<organism evidence="5 6">
    <name type="scientific">Loigolactobacillus binensis</name>
    <dbReference type="NCBI Taxonomy" id="2559922"/>
    <lineage>
        <taxon>Bacteria</taxon>
        <taxon>Bacillati</taxon>
        <taxon>Bacillota</taxon>
        <taxon>Bacilli</taxon>
        <taxon>Lactobacillales</taxon>
        <taxon>Lactobacillaceae</taxon>
        <taxon>Loigolactobacillus</taxon>
    </lineage>
</organism>
<feature type="signal peptide" evidence="3">
    <location>
        <begin position="1"/>
        <end position="20"/>
    </location>
</feature>
<evidence type="ECO:0000256" key="2">
    <source>
        <dbReference type="SAM" id="MobiDB-lite"/>
    </source>
</evidence>
<dbReference type="PANTHER" id="PTHR43037:SF1">
    <property type="entry name" value="BLL1128 PROTEIN"/>
    <property type="match status" value="1"/>
</dbReference>
<dbReference type="InterPro" id="IPR029058">
    <property type="entry name" value="AB_hydrolase_fold"/>
</dbReference>